<organism evidence="5 6">
    <name type="scientific">Rhizoclosmatium globosum</name>
    <dbReference type="NCBI Taxonomy" id="329046"/>
    <lineage>
        <taxon>Eukaryota</taxon>
        <taxon>Fungi</taxon>
        <taxon>Fungi incertae sedis</taxon>
        <taxon>Chytridiomycota</taxon>
        <taxon>Chytridiomycota incertae sedis</taxon>
        <taxon>Chytridiomycetes</taxon>
        <taxon>Chytridiales</taxon>
        <taxon>Chytriomycetaceae</taxon>
        <taxon>Rhizoclosmatium</taxon>
    </lineage>
</organism>
<dbReference type="FunFam" id="3.30.300.30:FF:000007">
    <property type="entry name" value="4-coumarate--CoA ligase 2"/>
    <property type="match status" value="1"/>
</dbReference>
<reference evidence="5 6" key="1">
    <citation type="submission" date="2016-07" db="EMBL/GenBank/DDBJ databases">
        <title>Pervasive Adenine N6-methylation of Active Genes in Fungi.</title>
        <authorList>
            <consortium name="DOE Joint Genome Institute"/>
            <person name="Mondo S.J."/>
            <person name="Dannebaum R.O."/>
            <person name="Kuo R.C."/>
            <person name="Labutti K."/>
            <person name="Haridas S."/>
            <person name="Kuo A."/>
            <person name="Salamov A."/>
            <person name="Ahrendt S.R."/>
            <person name="Lipzen A."/>
            <person name="Sullivan W."/>
            <person name="Andreopoulos W.B."/>
            <person name="Clum A."/>
            <person name="Lindquist E."/>
            <person name="Daum C."/>
            <person name="Ramamoorthy G.K."/>
            <person name="Gryganskyi A."/>
            <person name="Culley D."/>
            <person name="Magnuson J.K."/>
            <person name="James T.Y."/>
            <person name="O'Malley M.A."/>
            <person name="Stajich J.E."/>
            <person name="Spatafora J.W."/>
            <person name="Visel A."/>
            <person name="Grigoriev I.V."/>
        </authorList>
    </citation>
    <scope>NUCLEOTIDE SEQUENCE [LARGE SCALE GENOMIC DNA]</scope>
    <source>
        <strain evidence="5 6">JEL800</strain>
    </source>
</reference>
<accession>A0A1Y2D3B2</accession>
<evidence type="ECO:0000313" key="5">
    <source>
        <dbReference type="EMBL" id="ORY53783.1"/>
    </source>
</evidence>
<dbReference type="InterPro" id="IPR045851">
    <property type="entry name" value="AMP-bd_C_sf"/>
</dbReference>
<dbReference type="InterPro" id="IPR025110">
    <property type="entry name" value="AMP-bd_C"/>
</dbReference>
<comment type="caution">
    <text evidence="5">The sequence shown here is derived from an EMBL/GenBank/DDBJ whole genome shotgun (WGS) entry which is preliminary data.</text>
</comment>
<dbReference type="Proteomes" id="UP000193642">
    <property type="component" value="Unassembled WGS sequence"/>
</dbReference>
<evidence type="ECO:0000259" key="4">
    <source>
        <dbReference type="Pfam" id="PF13193"/>
    </source>
</evidence>
<dbReference type="Gene3D" id="3.40.50.12780">
    <property type="entry name" value="N-terminal domain of ligase-like"/>
    <property type="match status" value="1"/>
</dbReference>
<dbReference type="Gene3D" id="3.30.300.30">
    <property type="match status" value="1"/>
</dbReference>
<proteinExistence type="inferred from homology"/>
<dbReference type="AlphaFoldDB" id="A0A1Y2D3B2"/>
<dbReference type="PROSITE" id="PS00455">
    <property type="entry name" value="AMP_BINDING"/>
    <property type="match status" value="1"/>
</dbReference>
<keyword evidence="2" id="KW-0436">Ligase</keyword>
<comment type="similarity">
    <text evidence="1">Belongs to the ATP-dependent AMP-binding enzyme family.</text>
</comment>
<evidence type="ECO:0000313" key="6">
    <source>
        <dbReference type="Proteomes" id="UP000193642"/>
    </source>
</evidence>
<dbReference type="SUPFAM" id="SSF56801">
    <property type="entry name" value="Acetyl-CoA synthetase-like"/>
    <property type="match status" value="1"/>
</dbReference>
<sequence length="531" mass="58039">MIFESPFPSFQVPDTDIHSHVFSTVGVKGSHPALIDSKSGHVTDYQTLLESITLLSTSLYTQLNFQKWDVVAIYSPNNVLYPIAVHAVIKAGGTICPVNAAFGEQELRTQLSGCGAKFLVVHPDLINKANTIKNVTLILLGESTAEYIGTNELIEKARGSKQIQVQFSSTELETNPAYLVYSSGTTGLPKGVILTHRNVISNLQQFLAYNAKTGETLVGKDVWIGVLPFSHVYGLVVGLHLSFLCGLSLVVMQRFEMRSFLDALERYEVTSAHLVPPIVVGLAKSPLVEGYRFPKLRNLVCGAAPLGSEVMELVRERLGVPTRQGFGMTETTAMCLMCPVALSMKHPKSVGFLIANMKAKIVDPVSGKELSVGQEGELVLQGPNVMKGYLNNPFATAQTIDNDGWLHTVDDKGMFYIVDRLKELIKYKGFQVPPAELEAYLLDHPAIADAAVIGIPNESSGEVPRAFVILKASMTSCTESDIISYIDKKVAPHKRLRGGVEFVKEIPKSPSGKILRRVLRERRVSFGSAKL</sequence>
<dbReference type="EMBL" id="MCGO01000001">
    <property type="protein sequence ID" value="ORY53783.1"/>
    <property type="molecule type" value="Genomic_DNA"/>
</dbReference>
<dbReference type="InterPro" id="IPR000873">
    <property type="entry name" value="AMP-dep_synth/lig_dom"/>
</dbReference>
<feature type="domain" description="AMP-binding enzyme C-terminal" evidence="4">
    <location>
        <begin position="436"/>
        <end position="513"/>
    </location>
</feature>
<dbReference type="STRING" id="329046.A0A1Y2D3B2"/>
<dbReference type="GO" id="GO:0016405">
    <property type="term" value="F:CoA-ligase activity"/>
    <property type="evidence" value="ECO:0007669"/>
    <property type="project" value="TreeGrafter"/>
</dbReference>
<dbReference type="PANTHER" id="PTHR24096:SF149">
    <property type="entry name" value="AMP-BINDING DOMAIN-CONTAINING PROTEIN-RELATED"/>
    <property type="match status" value="1"/>
</dbReference>
<dbReference type="Pfam" id="PF13193">
    <property type="entry name" value="AMP-binding_C"/>
    <property type="match status" value="1"/>
</dbReference>
<dbReference type="OrthoDB" id="1898221at2759"/>
<feature type="domain" description="AMP-dependent synthetase/ligase" evidence="3">
    <location>
        <begin position="28"/>
        <end position="390"/>
    </location>
</feature>
<dbReference type="PANTHER" id="PTHR24096">
    <property type="entry name" value="LONG-CHAIN-FATTY-ACID--COA LIGASE"/>
    <property type="match status" value="1"/>
</dbReference>
<dbReference type="Pfam" id="PF00501">
    <property type="entry name" value="AMP-binding"/>
    <property type="match status" value="1"/>
</dbReference>
<evidence type="ECO:0000256" key="1">
    <source>
        <dbReference type="ARBA" id="ARBA00006432"/>
    </source>
</evidence>
<protein>
    <submittedName>
        <fullName evidence="5">Acetyl-CoA synthetase-like protein</fullName>
    </submittedName>
</protein>
<dbReference type="InterPro" id="IPR042099">
    <property type="entry name" value="ANL_N_sf"/>
</dbReference>
<evidence type="ECO:0000256" key="2">
    <source>
        <dbReference type="ARBA" id="ARBA00022598"/>
    </source>
</evidence>
<evidence type="ECO:0000259" key="3">
    <source>
        <dbReference type="Pfam" id="PF00501"/>
    </source>
</evidence>
<gene>
    <name evidence="5" type="ORF">BCR33DRAFT_801450</name>
</gene>
<dbReference type="InterPro" id="IPR020845">
    <property type="entry name" value="AMP-binding_CS"/>
</dbReference>
<name>A0A1Y2D3B2_9FUNG</name>
<keyword evidence="6" id="KW-1185">Reference proteome</keyword>